<reference evidence="3" key="2">
    <citation type="submission" date="2021-04" db="EMBL/GenBank/DDBJ databases">
        <title>Saccharothrix algeriensis WGS.</title>
        <authorList>
            <person name="Stuskova K."/>
            <person name="Hakalova E."/>
            <person name="Tebbal A.B."/>
            <person name="Eichmeier A."/>
        </authorList>
    </citation>
    <scope>NUCLEOTIDE SEQUENCE</scope>
    <source>
        <strain evidence="3">NRRL B-24137</strain>
    </source>
</reference>
<evidence type="ECO:0000259" key="1">
    <source>
        <dbReference type="Pfam" id="PF11716"/>
    </source>
</evidence>
<organism evidence="3 4">
    <name type="scientific">Saccharothrix algeriensis</name>
    <dbReference type="NCBI Taxonomy" id="173560"/>
    <lineage>
        <taxon>Bacteria</taxon>
        <taxon>Bacillati</taxon>
        <taxon>Actinomycetota</taxon>
        <taxon>Actinomycetes</taxon>
        <taxon>Pseudonocardiales</taxon>
        <taxon>Pseudonocardiaceae</taxon>
        <taxon>Saccharothrix</taxon>
    </lineage>
</organism>
<evidence type="ECO:0000313" key="4">
    <source>
        <dbReference type="Proteomes" id="UP000671828"/>
    </source>
</evidence>
<accession>A0A8T8I1H3</accession>
<name>A0A8T8I1H3_9PSEU</name>
<dbReference type="Gene3D" id="1.20.120.450">
    <property type="entry name" value="dinb family like domain"/>
    <property type="match status" value="1"/>
</dbReference>
<dbReference type="InterPro" id="IPR036527">
    <property type="entry name" value="SCP2_sterol-bd_dom_sf"/>
</dbReference>
<evidence type="ECO:0000313" key="2">
    <source>
        <dbReference type="EMBL" id="MBM7810707.1"/>
    </source>
</evidence>
<dbReference type="InterPro" id="IPR017517">
    <property type="entry name" value="Maleyloyr_isom"/>
</dbReference>
<dbReference type="EMBL" id="CP072788">
    <property type="protein sequence ID" value="QTR04773.1"/>
    <property type="molecule type" value="Genomic_DNA"/>
</dbReference>
<dbReference type="InterPro" id="IPR024344">
    <property type="entry name" value="MDMPI_metal-binding"/>
</dbReference>
<dbReference type="GO" id="GO:0050077">
    <property type="term" value="F:maleylpyruvate isomerase activity"/>
    <property type="evidence" value="ECO:0007669"/>
    <property type="project" value="UniProtKB-EC"/>
</dbReference>
<dbReference type="AlphaFoldDB" id="A0A8T8I1H3"/>
<dbReference type="Pfam" id="PF11716">
    <property type="entry name" value="MDMPI_N"/>
    <property type="match status" value="1"/>
</dbReference>
<dbReference type="EMBL" id="JAFBCL010000001">
    <property type="protein sequence ID" value="MBM7810707.1"/>
    <property type="molecule type" value="Genomic_DNA"/>
</dbReference>
<gene>
    <name evidence="3" type="ORF">J7S33_08175</name>
    <name evidence="2" type="ORF">JOE68_001572</name>
</gene>
<dbReference type="SUPFAM" id="SSF109854">
    <property type="entry name" value="DinB/YfiT-like putative metalloenzymes"/>
    <property type="match status" value="1"/>
</dbReference>
<feature type="domain" description="Mycothiol-dependent maleylpyruvate isomerase metal-binding" evidence="1">
    <location>
        <begin position="13"/>
        <end position="141"/>
    </location>
</feature>
<dbReference type="SUPFAM" id="SSF55718">
    <property type="entry name" value="SCP-like"/>
    <property type="match status" value="1"/>
</dbReference>
<sequence length="222" mass="23745">MPIDDAVPAAALRAHRRFATIIAGLTDAQVGEPSALPGWTRGHVLSHVANVTTAMAVQAENEGVEVEVYPGGRPARDAAIEAGAGRSASGHRAAVEAAVARLAQAWSGVRDWSSRVAFRDGTLLDTAHALWREVEIHAFDLDLTPVRWSPEFCGHAVDFLRQRVPDGVRLTLAPVDDSRRWTIGSGEPAELTGNLHDLVAWLAGREPAGALSGRRPALNPWP</sequence>
<keyword evidence="5" id="KW-1185">Reference proteome</keyword>
<dbReference type="RefSeq" id="WP_204841643.1">
    <property type="nucleotide sequence ID" value="NZ_JAFBCL010000001.1"/>
</dbReference>
<proteinExistence type="predicted"/>
<dbReference type="EC" id="5.2.1.4" evidence="2"/>
<reference evidence="2 5" key="1">
    <citation type="submission" date="2021-01" db="EMBL/GenBank/DDBJ databases">
        <title>Sequencing the genomes of 1000 actinobacteria strains.</title>
        <authorList>
            <person name="Klenk H.-P."/>
        </authorList>
    </citation>
    <scope>NUCLEOTIDE SEQUENCE [LARGE SCALE GENOMIC DNA]</scope>
    <source>
        <strain evidence="2 5">DSM 44581</strain>
    </source>
</reference>
<dbReference type="Proteomes" id="UP000671828">
    <property type="component" value="Chromosome"/>
</dbReference>
<evidence type="ECO:0000313" key="3">
    <source>
        <dbReference type="EMBL" id="QTR04773.1"/>
    </source>
</evidence>
<dbReference type="Gene3D" id="3.30.1050.20">
    <property type="match status" value="1"/>
</dbReference>
<evidence type="ECO:0000313" key="5">
    <source>
        <dbReference type="Proteomes" id="UP001195724"/>
    </source>
</evidence>
<dbReference type="InterPro" id="IPR034660">
    <property type="entry name" value="DinB/YfiT-like"/>
</dbReference>
<dbReference type="NCBIfam" id="TIGR03083">
    <property type="entry name" value="maleylpyruvate isomerase family mycothiol-dependent enzyme"/>
    <property type="match status" value="1"/>
</dbReference>
<dbReference type="Proteomes" id="UP001195724">
    <property type="component" value="Unassembled WGS sequence"/>
</dbReference>
<dbReference type="GO" id="GO:0046872">
    <property type="term" value="F:metal ion binding"/>
    <property type="evidence" value="ECO:0007669"/>
    <property type="project" value="InterPro"/>
</dbReference>
<keyword evidence="3" id="KW-0413">Isomerase</keyword>
<protein>
    <submittedName>
        <fullName evidence="2 3">Maleylpyruvate isomerase</fullName>
        <ecNumber evidence="2">5.2.1.4</ecNumber>
    </submittedName>
</protein>